<protein>
    <submittedName>
        <fullName evidence="5">Transferase hexapeptide repeat</fullName>
    </submittedName>
</protein>
<dbReference type="PROSITE" id="PS00101">
    <property type="entry name" value="HEXAPEP_TRANSFERASES"/>
    <property type="match status" value="1"/>
</dbReference>
<evidence type="ECO:0000256" key="2">
    <source>
        <dbReference type="ARBA" id="ARBA00022679"/>
    </source>
</evidence>
<dbReference type="PANTHER" id="PTHR43300:SF4">
    <property type="entry name" value="ACYL-[ACYL-CARRIER-PROTEIN]--UDP-N-ACETYLGLUCOSAMINE O-ACYLTRANSFERASE"/>
    <property type="match status" value="1"/>
</dbReference>
<dbReference type="Pfam" id="PF00132">
    <property type="entry name" value="Hexapep"/>
    <property type="match status" value="2"/>
</dbReference>
<evidence type="ECO:0000256" key="4">
    <source>
        <dbReference type="ARBA" id="ARBA00023315"/>
    </source>
</evidence>
<evidence type="ECO:0000256" key="1">
    <source>
        <dbReference type="ARBA" id="ARBA00007274"/>
    </source>
</evidence>
<keyword evidence="4" id="KW-0012">Acyltransferase</keyword>
<dbReference type="PANTHER" id="PTHR43300">
    <property type="entry name" value="ACETYLTRANSFERASE"/>
    <property type="match status" value="1"/>
</dbReference>
<dbReference type="InterPro" id="IPR001451">
    <property type="entry name" value="Hexapep"/>
</dbReference>
<dbReference type="RefSeq" id="WP_106003615.1">
    <property type="nucleotide sequence ID" value="NZ_CP027527.1"/>
</dbReference>
<dbReference type="InterPro" id="IPR018357">
    <property type="entry name" value="Hexapep_transf_CS"/>
</dbReference>
<dbReference type="GO" id="GO:0016746">
    <property type="term" value="F:acyltransferase activity"/>
    <property type="evidence" value="ECO:0007669"/>
    <property type="project" value="UniProtKB-KW"/>
</dbReference>
<dbReference type="EMBL" id="CU459003">
    <property type="protein sequence ID" value="CAM74430.1"/>
    <property type="molecule type" value="Genomic_DNA"/>
</dbReference>
<proteinExistence type="inferred from homology"/>
<comment type="similarity">
    <text evidence="1">Belongs to the transferase hexapeptide repeat family.</text>
</comment>
<gene>
    <name evidence="5" type="ORF">MGR_1963</name>
</gene>
<sequence>MPVAASARLGVDTKIFHPDLVNIYGCAIGDGTTVGPFVEIQADVVIGARCKISSHSFLCSGVTLEDEVFIGHGVMFTNDRNPRAAGPDGWLKGGDDWLLEPVVVRRGASIGSGAVILPGVEIGAGAMVGAGAVVVRDVPAGMIVVGSPAKVIGPVAEGGA</sequence>
<organism evidence="5">
    <name type="scientific">Magnetospirillum gryphiswaldense</name>
    <dbReference type="NCBI Taxonomy" id="55518"/>
    <lineage>
        <taxon>Bacteria</taxon>
        <taxon>Pseudomonadati</taxon>
        <taxon>Pseudomonadota</taxon>
        <taxon>Alphaproteobacteria</taxon>
        <taxon>Rhodospirillales</taxon>
        <taxon>Rhodospirillaceae</taxon>
        <taxon>Magnetospirillum</taxon>
    </lineage>
</organism>
<dbReference type="AlphaFoldDB" id="A4TUX3"/>
<evidence type="ECO:0000313" key="5">
    <source>
        <dbReference type="EMBL" id="CAM74430.1"/>
    </source>
</evidence>
<dbReference type="CDD" id="cd03358">
    <property type="entry name" value="LbH_WxcM_N_like"/>
    <property type="match status" value="1"/>
</dbReference>
<keyword evidence="3" id="KW-0677">Repeat</keyword>
<reference evidence="5" key="1">
    <citation type="journal article" date="2007" name="J. Bacteriol.">
        <title>Comparative genome analysis of four magnetotactic bacteria reveals a complex set of group-specific genes implicated in magnetosome biomineralization and function.</title>
        <authorList>
            <person name="Richter M."/>
            <person name="Kube M."/>
            <person name="Bazylinski D.A."/>
            <person name="Lombardot T."/>
            <person name="Gloeckner F.O."/>
            <person name="Reinhardt R."/>
            <person name="Schueler D."/>
        </authorList>
    </citation>
    <scope>NUCLEOTIDE SEQUENCE</scope>
    <source>
        <strain evidence="5">MSR-1</strain>
    </source>
</reference>
<keyword evidence="2 5" id="KW-0808">Transferase</keyword>
<name>A4TUX3_9PROT</name>
<accession>A4TUX3</accession>
<dbReference type="InterPro" id="IPR050179">
    <property type="entry name" value="Trans_hexapeptide_repeat"/>
</dbReference>
<dbReference type="SUPFAM" id="SSF51161">
    <property type="entry name" value="Trimeric LpxA-like enzymes"/>
    <property type="match status" value="1"/>
</dbReference>
<dbReference type="InterPro" id="IPR011004">
    <property type="entry name" value="Trimer_LpxA-like_sf"/>
</dbReference>
<dbReference type="Gene3D" id="2.160.10.10">
    <property type="entry name" value="Hexapeptide repeat proteins"/>
    <property type="match status" value="1"/>
</dbReference>
<evidence type="ECO:0000256" key="3">
    <source>
        <dbReference type="ARBA" id="ARBA00022737"/>
    </source>
</evidence>